<name>A0A175RPH2_9HYPH</name>
<keyword evidence="4" id="KW-1185">Reference proteome</keyword>
<proteinExistence type="predicted"/>
<dbReference type="EMBL" id="LDPZ01000010">
    <property type="protein sequence ID" value="KTQ97244.1"/>
    <property type="molecule type" value="Genomic_DNA"/>
</dbReference>
<protein>
    <submittedName>
        <fullName evidence="2">Uncharacterized protein</fullName>
    </submittedName>
</protein>
<accession>A0A175RPH2</accession>
<reference evidence="3 4" key="1">
    <citation type="journal article" date="2016" name="Front. Microbiol.">
        <title>Genomic Resource of Rice Seed Associated Bacteria.</title>
        <authorList>
            <person name="Midha S."/>
            <person name="Bansal K."/>
            <person name="Sharma S."/>
            <person name="Kumar N."/>
            <person name="Patil P.P."/>
            <person name="Chaudhry V."/>
            <person name="Patil P.B."/>
        </authorList>
    </citation>
    <scope>NUCLEOTIDE SEQUENCE [LARGE SCALE GENOMIC DNA]</scope>
    <source>
        <strain evidence="1 3">NS226</strain>
        <strain evidence="2 4">NS365</strain>
    </source>
</reference>
<gene>
    <name evidence="1" type="ORF">NS226_04615</name>
    <name evidence="2" type="ORF">NS365_11470</name>
</gene>
<dbReference type="OrthoDB" id="7908819at2"/>
<dbReference type="RefSeq" id="WP_058600413.1">
    <property type="nucleotide sequence ID" value="NZ_LDPZ01000010.1"/>
</dbReference>
<evidence type="ECO:0000313" key="3">
    <source>
        <dbReference type="Proteomes" id="UP000078272"/>
    </source>
</evidence>
<evidence type="ECO:0000313" key="2">
    <source>
        <dbReference type="EMBL" id="KTR05606.1"/>
    </source>
</evidence>
<comment type="caution">
    <text evidence="2">The sequence shown here is derived from an EMBL/GenBank/DDBJ whole genome shotgun (WGS) entry which is preliminary data.</text>
</comment>
<evidence type="ECO:0000313" key="1">
    <source>
        <dbReference type="EMBL" id="KTQ97244.1"/>
    </source>
</evidence>
<dbReference type="STRING" id="401562.NS365_11470"/>
<dbReference type="Proteomes" id="UP000078529">
    <property type="component" value="Unassembled WGS sequence"/>
</dbReference>
<organism evidence="2 4">
    <name type="scientific">Aureimonas ureilytica</name>
    <dbReference type="NCBI Taxonomy" id="401562"/>
    <lineage>
        <taxon>Bacteria</taxon>
        <taxon>Pseudomonadati</taxon>
        <taxon>Pseudomonadota</taxon>
        <taxon>Alphaproteobacteria</taxon>
        <taxon>Hyphomicrobiales</taxon>
        <taxon>Aurantimonadaceae</taxon>
        <taxon>Aureimonas</taxon>
    </lineage>
</organism>
<evidence type="ECO:0000313" key="4">
    <source>
        <dbReference type="Proteomes" id="UP000078529"/>
    </source>
</evidence>
<dbReference type="PATRIC" id="fig|401562.3.peg.136"/>
<dbReference type="EMBL" id="LDQA01000024">
    <property type="protein sequence ID" value="KTR05606.1"/>
    <property type="molecule type" value="Genomic_DNA"/>
</dbReference>
<dbReference type="AlphaFoldDB" id="A0A175RPH2"/>
<sequence length="69" mass="7748">MRNTKSLDPSAAHDLDLDFDEGCDLQAIAAMLRQIARWTEEHGLADAIHHVEEARGIILKALQDGRRIQ</sequence>
<dbReference type="Proteomes" id="UP000078272">
    <property type="component" value="Unassembled WGS sequence"/>
</dbReference>